<dbReference type="AlphaFoldDB" id="A0AAN7VZC5"/>
<reference evidence="3" key="1">
    <citation type="submission" date="2023-08" db="EMBL/GenBank/DDBJ databases">
        <title>Black Yeasts Isolated from many extreme environments.</title>
        <authorList>
            <person name="Coleine C."/>
            <person name="Stajich J.E."/>
            <person name="Selbmann L."/>
        </authorList>
    </citation>
    <scope>NUCLEOTIDE SEQUENCE</scope>
    <source>
        <strain evidence="3">CCFEE 5810</strain>
    </source>
</reference>
<protein>
    <recommendedName>
        <fullName evidence="2">NAD(P)-binding domain-containing protein</fullName>
    </recommendedName>
</protein>
<dbReference type="EMBL" id="JAVRQU010000020">
    <property type="protein sequence ID" value="KAK5691996.1"/>
    <property type="molecule type" value="Genomic_DNA"/>
</dbReference>
<organism evidence="3 4">
    <name type="scientific">Elasticomyces elasticus</name>
    <dbReference type="NCBI Taxonomy" id="574655"/>
    <lineage>
        <taxon>Eukaryota</taxon>
        <taxon>Fungi</taxon>
        <taxon>Dikarya</taxon>
        <taxon>Ascomycota</taxon>
        <taxon>Pezizomycotina</taxon>
        <taxon>Dothideomycetes</taxon>
        <taxon>Dothideomycetidae</taxon>
        <taxon>Mycosphaerellales</taxon>
        <taxon>Teratosphaeriaceae</taxon>
        <taxon>Elasticomyces</taxon>
    </lineage>
</organism>
<dbReference type="InterPro" id="IPR051606">
    <property type="entry name" value="Polyketide_Oxido-like"/>
</dbReference>
<comment type="caution">
    <text evidence="3">The sequence shown here is derived from an EMBL/GenBank/DDBJ whole genome shotgun (WGS) entry which is preliminary data.</text>
</comment>
<evidence type="ECO:0000256" key="1">
    <source>
        <dbReference type="ARBA" id="ARBA00038376"/>
    </source>
</evidence>
<accession>A0AAN7VZC5</accession>
<dbReference type="Pfam" id="PF13460">
    <property type="entry name" value="NAD_binding_10"/>
    <property type="match status" value="1"/>
</dbReference>
<dbReference type="SUPFAM" id="SSF51735">
    <property type="entry name" value="NAD(P)-binding Rossmann-fold domains"/>
    <property type="match status" value="1"/>
</dbReference>
<evidence type="ECO:0000313" key="3">
    <source>
        <dbReference type="EMBL" id="KAK5691996.1"/>
    </source>
</evidence>
<proteinExistence type="inferred from homology"/>
<name>A0AAN7VZC5_9PEZI</name>
<dbReference type="PANTHER" id="PTHR43355:SF2">
    <property type="entry name" value="FLAVIN REDUCTASE (NADPH)"/>
    <property type="match status" value="1"/>
</dbReference>
<sequence length="230" mass="25558">MRLLLLGANGRTGVTKLRRWSAIHALYLREEDWMFCKVPSQPLSRYGMSAGLIIVAGTPHNLEDVCKAFSVKQKSPDAVIVALNPSRASDSPFSKPMAPPRFMADSVANTITAMKQHGVPKIVVMQALGVGDSFPNMSVWMRWVRHWTYMKHSYDDHDLVDMEIKSSGVNYVLPRPPWLTNGRARPVRTFGNNGHGVGSFATISRESVADFLLDACEQDTWDKSTPVIAS</sequence>
<evidence type="ECO:0000259" key="2">
    <source>
        <dbReference type="Pfam" id="PF13460"/>
    </source>
</evidence>
<comment type="similarity">
    <text evidence="1">Belongs to the avfA family.</text>
</comment>
<dbReference type="Gene3D" id="3.40.50.720">
    <property type="entry name" value="NAD(P)-binding Rossmann-like Domain"/>
    <property type="match status" value="1"/>
</dbReference>
<dbReference type="GO" id="GO:0042602">
    <property type="term" value="F:riboflavin reductase (NADPH) activity"/>
    <property type="evidence" value="ECO:0007669"/>
    <property type="project" value="TreeGrafter"/>
</dbReference>
<dbReference type="PANTHER" id="PTHR43355">
    <property type="entry name" value="FLAVIN REDUCTASE (NADPH)"/>
    <property type="match status" value="1"/>
</dbReference>
<gene>
    <name evidence="3" type="ORF">LTR97_011167</name>
</gene>
<dbReference type="Proteomes" id="UP001310594">
    <property type="component" value="Unassembled WGS sequence"/>
</dbReference>
<dbReference type="InterPro" id="IPR016040">
    <property type="entry name" value="NAD(P)-bd_dom"/>
</dbReference>
<dbReference type="InterPro" id="IPR036291">
    <property type="entry name" value="NAD(P)-bd_dom_sf"/>
</dbReference>
<dbReference type="GO" id="GO:0004074">
    <property type="term" value="F:biliverdin reductase [NAD(P)H] activity"/>
    <property type="evidence" value="ECO:0007669"/>
    <property type="project" value="TreeGrafter"/>
</dbReference>
<feature type="domain" description="NAD(P)-binding" evidence="2">
    <location>
        <begin position="49"/>
        <end position="218"/>
    </location>
</feature>
<evidence type="ECO:0000313" key="4">
    <source>
        <dbReference type="Proteomes" id="UP001310594"/>
    </source>
</evidence>